<protein>
    <submittedName>
        <fullName evidence="2">Uncharacterized protein</fullName>
    </submittedName>
</protein>
<feature type="compositionally biased region" description="Basic and acidic residues" evidence="1">
    <location>
        <begin position="57"/>
        <end position="71"/>
    </location>
</feature>
<accession>A0A0P1GFR4</accession>
<dbReference type="EMBL" id="CYSE01000006">
    <property type="protein sequence ID" value="CUH80635.1"/>
    <property type="molecule type" value="Genomic_DNA"/>
</dbReference>
<sequence>MVPCADCPDAHHQAADGTVPDCHHVMSLTLAPLSPMTGLVTPSFGRAVHGLPSAETGSHRAPEHDLPPPRA</sequence>
<organism evidence="2 3">
    <name type="scientific">Tropicibacter naphthalenivorans</name>
    <dbReference type="NCBI Taxonomy" id="441103"/>
    <lineage>
        <taxon>Bacteria</taxon>
        <taxon>Pseudomonadati</taxon>
        <taxon>Pseudomonadota</taxon>
        <taxon>Alphaproteobacteria</taxon>
        <taxon>Rhodobacterales</taxon>
        <taxon>Roseobacteraceae</taxon>
        <taxon>Tropicibacter</taxon>
    </lineage>
</organism>
<proteinExistence type="predicted"/>
<evidence type="ECO:0000313" key="2">
    <source>
        <dbReference type="EMBL" id="CUH80635.1"/>
    </source>
</evidence>
<dbReference type="STRING" id="441103.TRN7648_03067"/>
<evidence type="ECO:0000256" key="1">
    <source>
        <dbReference type="SAM" id="MobiDB-lite"/>
    </source>
</evidence>
<dbReference type="AlphaFoldDB" id="A0A0P1GFR4"/>
<name>A0A0P1GFR4_9RHOB</name>
<reference evidence="2 3" key="1">
    <citation type="submission" date="2015-09" db="EMBL/GenBank/DDBJ databases">
        <authorList>
            <consortium name="Swine Surveillance"/>
        </authorList>
    </citation>
    <scope>NUCLEOTIDE SEQUENCE [LARGE SCALE GENOMIC DNA]</scope>
    <source>
        <strain evidence="2 3">CECT 7648</strain>
    </source>
</reference>
<feature type="region of interest" description="Disordered" evidence="1">
    <location>
        <begin position="48"/>
        <end position="71"/>
    </location>
</feature>
<keyword evidence="3" id="KW-1185">Reference proteome</keyword>
<dbReference type="Proteomes" id="UP000054935">
    <property type="component" value="Unassembled WGS sequence"/>
</dbReference>
<gene>
    <name evidence="2" type="ORF">TRN7648_03067</name>
</gene>
<evidence type="ECO:0000313" key="3">
    <source>
        <dbReference type="Proteomes" id="UP000054935"/>
    </source>
</evidence>